<dbReference type="PANTHER" id="PTHR34133:SF8">
    <property type="entry name" value="OS07G0633000 PROTEIN"/>
    <property type="match status" value="1"/>
</dbReference>
<accession>A0A5N5GED7</accession>
<protein>
    <submittedName>
        <fullName evidence="1">Uncharacterized protein</fullName>
    </submittedName>
</protein>
<keyword evidence="2" id="KW-1185">Reference proteome</keyword>
<reference evidence="1 2" key="1">
    <citation type="submission" date="2019-09" db="EMBL/GenBank/DDBJ databases">
        <authorList>
            <person name="Ou C."/>
        </authorList>
    </citation>
    <scope>NUCLEOTIDE SEQUENCE [LARGE SCALE GENOMIC DNA]</scope>
    <source>
        <strain evidence="1">S2</strain>
        <tissue evidence="1">Leaf</tissue>
    </source>
</reference>
<dbReference type="AlphaFoldDB" id="A0A5N5GED7"/>
<organism evidence="1 2">
    <name type="scientific">Pyrus ussuriensis x Pyrus communis</name>
    <dbReference type="NCBI Taxonomy" id="2448454"/>
    <lineage>
        <taxon>Eukaryota</taxon>
        <taxon>Viridiplantae</taxon>
        <taxon>Streptophyta</taxon>
        <taxon>Embryophyta</taxon>
        <taxon>Tracheophyta</taxon>
        <taxon>Spermatophyta</taxon>
        <taxon>Magnoliopsida</taxon>
        <taxon>eudicotyledons</taxon>
        <taxon>Gunneridae</taxon>
        <taxon>Pentapetalae</taxon>
        <taxon>rosids</taxon>
        <taxon>fabids</taxon>
        <taxon>Rosales</taxon>
        <taxon>Rosaceae</taxon>
        <taxon>Amygdaloideae</taxon>
        <taxon>Maleae</taxon>
        <taxon>Pyrus</taxon>
    </lineage>
</organism>
<evidence type="ECO:0000313" key="2">
    <source>
        <dbReference type="Proteomes" id="UP000327157"/>
    </source>
</evidence>
<dbReference type="Pfam" id="PF09366">
    <property type="entry name" value="DUF1997"/>
    <property type="match status" value="1"/>
</dbReference>
<proteinExistence type="predicted"/>
<evidence type="ECO:0000313" key="1">
    <source>
        <dbReference type="EMBL" id="KAB2613836.1"/>
    </source>
</evidence>
<comment type="caution">
    <text evidence="1">The sequence shown here is derived from an EMBL/GenBank/DDBJ whole genome shotgun (WGS) entry which is preliminary data.</text>
</comment>
<dbReference type="Proteomes" id="UP000327157">
    <property type="component" value="Chromosome 9"/>
</dbReference>
<dbReference type="PANTHER" id="PTHR34133">
    <property type="entry name" value="OS07G0633000 PROTEIN"/>
    <property type="match status" value="1"/>
</dbReference>
<reference evidence="2" key="2">
    <citation type="submission" date="2019-10" db="EMBL/GenBank/DDBJ databases">
        <title>A de novo genome assembly of a pear dwarfing rootstock.</title>
        <authorList>
            <person name="Wang F."/>
            <person name="Wang J."/>
            <person name="Li S."/>
            <person name="Zhang Y."/>
            <person name="Fang M."/>
            <person name="Ma L."/>
            <person name="Zhao Y."/>
            <person name="Jiang S."/>
        </authorList>
    </citation>
    <scope>NUCLEOTIDE SEQUENCE [LARGE SCALE GENOMIC DNA]</scope>
</reference>
<gene>
    <name evidence="1" type="ORF">D8674_036152</name>
</gene>
<sequence>MGEFAAAAGGLFSVGHCQPSFCPGRGMCFGPENVKGKPIKKQERIFRAEAVLKSKKTKQHREPLTFYFRYTFDAPLNESPATMMADRKSNALLLAVADYEKLKKEKLKTAEEWRIHMPAMQVLFLSVYLALYVKLRCKSMGKDYPPHVPHHISKIIELDIARWEIRGIAGYDPSDINLNVTGTIFADRQGTQSWLRNIFDINLSFIVPPLLAWVPDNAMRSITESLVKTVMTDLKSNAILLAVVDYEKFKKEKLKTAV</sequence>
<reference evidence="1 2" key="3">
    <citation type="submission" date="2019-11" db="EMBL/GenBank/DDBJ databases">
        <title>A de novo genome assembly of a pear dwarfing rootstock.</title>
        <authorList>
            <person name="Wang F."/>
            <person name="Wang J."/>
            <person name="Li S."/>
            <person name="Zhang Y."/>
            <person name="Fang M."/>
            <person name="Ma L."/>
            <person name="Zhao Y."/>
            <person name="Jiang S."/>
        </authorList>
    </citation>
    <scope>NUCLEOTIDE SEQUENCE [LARGE SCALE GENOMIC DNA]</scope>
    <source>
        <strain evidence="1">S2</strain>
        <tissue evidence="1">Leaf</tissue>
    </source>
</reference>
<name>A0A5N5GED7_9ROSA</name>
<dbReference type="OrthoDB" id="496281at2759"/>
<dbReference type="EMBL" id="SMOL01000458">
    <property type="protein sequence ID" value="KAB2613836.1"/>
    <property type="molecule type" value="Genomic_DNA"/>
</dbReference>
<dbReference type="InterPro" id="IPR018971">
    <property type="entry name" value="DUF1997"/>
</dbReference>